<proteinExistence type="predicted"/>
<accession>A0A3D9CKV2</accession>
<dbReference type="Proteomes" id="UP000256769">
    <property type="component" value="Unassembled WGS sequence"/>
</dbReference>
<dbReference type="AlphaFoldDB" id="A0A3D9CKV2"/>
<dbReference type="EMBL" id="QNUE01000009">
    <property type="protein sequence ID" value="REC66365.1"/>
    <property type="molecule type" value="Genomic_DNA"/>
</dbReference>
<evidence type="ECO:0000313" key="1">
    <source>
        <dbReference type="EMBL" id="REC66365.1"/>
    </source>
</evidence>
<comment type="caution">
    <text evidence="1">The sequence shown here is derived from an EMBL/GenBank/DDBJ whole genome shotgun (WGS) entry which is preliminary data.</text>
</comment>
<sequence length="112" mass="12459">MINYFDQGQGKDGKMRDIYFNYTNGDSQVKYGISNIVDLNTLSTKGVWTTAGRDIESTPLYTTIAHEMGHVYGYFALGEISQPENRFGPKSTTAEIFGTHVENIVRAETGLP</sequence>
<name>A0A3D9CKV2_9FLAO</name>
<protein>
    <submittedName>
        <fullName evidence="1">Uncharacterized protein</fullName>
    </submittedName>
</protein>
<gene>
    <name evidence="1" type="ORF">DRF59_12905</name>
</gene>
<keyword evidence="2" id="KW-1185">Reference proteome</keyword>
<organism evidence="1 2">
    <name type="scientific">Chryseobacterium flavum</name>
    <dbReference type="NCBI Taxonomy" id="415851"/>
    <lineage>
        <taxon>Bacteria</taxon>
        <taxon>Pseudomonadati</taxon>
        <taxon>Bacteroidota</taxon>
        <taxon>Flavobacteriia</taxon>
        <taxon>Flavobacteriales</taxon>
        <taxon>Weeksellaceae</taxon>
        <taxon>Chryseobacterium group</taxon>
        <taxon>Chryseobacterium</taxon>
    </lineage>
</organism>
<reference evidence="1 2" key="1">
    <citation type="journal article" date="2007" name="Int. J. Syst. Evol. Microbiol.">
        <title>Chryseobacterium flavum sp. nov., isolated from polluted soil.</title>
        <authorList>
            <person name="Zhou Y."/>
            <person name="Dong J."/>
            <person name="Wang X."/>
            <person name="Huang X."/>
            <person name="Zhang K.Y."/>
            <person name="Zhang Y.Q."/>
            <person name="Guo Y.F."/>
            <person name="Lai R."/>
            <person name="Li W.J."/>
        </authorList>
    </citation>
    <scope>NUCLEOTIDE SEQUENCE [LARGE SCALE GENOMIC DNA]</scope>
    <source>
        <strain evidence="1 2">KCTC 12877</strain>
    </source>
</reference>
<evidence type="ECO:0000313" key="2">
    <source>
        <dbReference type="Proteomes" id="UP000256769"/>
    </source>
</evidence>